<dbReference type="RefSeq" id="WP_135503348.1">
    <property type="nucleotide sequence ID" value="NZ_JACHHE010000008.1"/>
</dbReference>
<proteinExistence type="predicted"/>
<keyword evidence="1" id="KW-0472">Membrane</keyword>
<gene>
    <name evidence="2" type="ORF">HNQ44_002818</name>
</gene>
<keyword evidence="1" id="KW-0812">Transmembrane</keyword>
<feature type="transmembrane region" description="Helical" evidence="1">
    <location>
        <begin position="6"/>
        <end position="25"/>
    </location>
</feature>
<protein>
    <submittedName>
        <fullName evidence="2">Uncharacterized protein</fullName>
    </submittedName>
</protein>
<dbReference type="EMBL" id="JACHHE010000008">
    <property type="protein sequence ID" value="MBB5181353.1"/>
    <property type="molecule type" value="Genomic_DNA"/>
</dbReference>
<dbReference type="OrthoDB" id="2390164at2"/>
<accession>A0A7W8CVN7</accession>
<keyword evidence="3" id="KW-1185">Reference proteome</keyword>
<evidence type="ECO:0000256" key="1">
    <source>
        <dbReference type="SAM" id="Phobius"/>
    </source>
</evidence>
<dbReference type="AlphaFoldDB" id="A0A7W8CVN7"/>
<name>A0A7W8CVN7_9BACL</name>
<reference evidence="2 3" key="1">
    <citation type="submission" date="2020-08" db="EMBL/GenBank/DDBJ databases">
        <title>Genomic Encyclopedia of Type Strains, Phase IV (KMG-IV): sequencing the most valuable type-strain genomes for metagenomic binning, comparative biology and taxonomic classification.</title>
        <authorList>
            <person name="Goeker M."/>
        </authorList>
    </citation>
    <scope>NUCLEOTIDE SEQUENCE [LARGE SCALE GENOMIC DNA]</scope>
    <source>
        <strain evidence="2 3">DSM 15895</strain>
    </source>
</reference>
<comment type="caution">
    <text evidence="2">The sequence shown here is derived from an EMBL/GenBank/DDBJ whole genome shotgun (WGS) entry which is preliminary data.</text>
</comment>
<keyword evidence="1" id="KW-1133">Transmembrane helix</keyword>
<dbReference type="Proteomes" id="UP000525923">
    <property type="component" value="Unassembled WGS sequence"/>
</dbReference>
<evidence type="ECO:0000313" key="2">
    <source>
        <dbReference type="EMBL" id="MBB5181353.1"/>
    </source>
</evidence>
<sequence>MNKKTVGVAAIFLVSAALIALLFLPRENNPSPDERVVLEHTYRTYIAPSCFEESNPTNFIEDSTLQQARKLGYPPDTVCTEKAFQGNRDSFFIDFLKELEILENDTPDW</sequence>
<organism evidence="2 3">
    <name type="scientific">Planococcus koreensis</name>
    <dbReference type="NCBI Taxonomy" id="112331"/>
    <lineage>
        <taxon>Bacteria</taxon>
        <taxon>Bacillati</taxon>
        <taxon>Bacillota</taxon>
        <taxon>Bacilli</taxon>
        <taxon>Bacillales</taxon>
        <taxon>Caryophanaceae</taxon>
        <taxon>Planococcus</taxon>
    </lineage>
</organism>
<evidence type="ECO:0000313" key="3">
    <source>
        <dbReference type="Proteomes" id="UP000525923"/>
    </source>
</evidence>